<evidence type="ECO:0000256" key="3">
    <source>
        <dbReference type="SAM" id="SignalP"/>
    </source>
</evidence>
<keyword evidence="3" id="KW-0732">Signal</keyword>
<dbReference type="EMBL" id="CP035108">
    <property type="protein sequence ID" value="QAR33341.1"/>
    <property type="molecule type" value="Genomic_DNA"/>
</dbReference>
<accession>A0A410JZ61</accession>
<evidence type="ECO:0000313" key="5">
    <source>
        <dbReference type="EMBL" id="QAR33341.1"/>
    </source>
</evidence>
<comment type="similarity">
    <text evidence="1">Belongs to the transglycosylase Slt family.</text>
</comment>
<reference evidence="5 6" key="1">
    <citation type="submission" date="2019-01" db="EMBL/GenBank/DDBJ databases">
        <title>Geovibrio thiophilus DSM 11263, complete genome.</title>
        <authorList>
            <person name="Spring S."/>
            <person name="Bunk B."/>
            <person name="Sproer C."/>
        </authorList>
    </citation>
    <scope>NUCLEOTIDE SEQUENCE [LARGE SCALE GENOMIC DNA]</scope>
    <source>
        <strain evidence="5 6">DSM 11263</strain>
    </source>
</reference>
<name>A0A410JZ61_9BACT</name>
<dbReference type="InterPro" id="IPR023346">
    <property type="entry name" value="Lysozyme-like_dom_sf"/>
</dbReference>
<dbReference type="AlphaFoldDB" id="A0A410JZ61"/>
<dbReference type="InterPro" id="IPR008258">
    <property type="entry name" value="Transglycosylase_SLT_dom_1"/>
</dbReference>
<dbReference type="GO" id="GO:0000270">
    <property type="term" value="P:peptidoglycan metabolic process"/>
    <property type="evidence" value="ECO:0007669"/>
    <property type="project" value="InterPro"/>
</dbReference>
<dbReference type="PROSITE" id="PS00922">
    <property type="entry name" value="TRANSGLYCOSYLASE"/>
    <property type="match status" value="1"/>
</dbReference>
<dbReference type="GO" id="GO:0016020">
    <property type="term" value="C:membrane"/>
    <property type="evidence" value="ECO:0007669"/>
    <property type="project" value="InterPro"/>
</dbReference>
<evidence type="ECO:0000256" key="1">
    <source>
        <dbReference type="ARBA" id="ARBA00007734"/>
    </source>
</evidence>
<dbReference type="RefSeq" id="WP_128466627.1">
    <property type="nucleotide sequence ID" value="NZ_CP035108.1"/>
</dbReference>
<organism evidence="5 6">
    <name type="scientific">Geovibrio thiophilus</name>
    <dbReference type="NCBI Taxonomy" id="139438"/>
    <lineage>
        <taxon>Bacteria</taxon>
        <taxon>Pseudomonadati</taxon>
        <taxon>Deferribacterota</taxon>
        <taxon>Deferribacteres</taxon>
        <taxon>Deferribacterales</taxon>
        <taxon>Geovibrionaceae</taxon>
        <taxon>Geovibrio</taxon>
    </lineage>
</organism>
<dbReference type="CDD" id="cd16893">
    <property type="entry name" value="LT_MltC_MltE"/>
    <property type="match status" value="1"/>
</dbReference>
<gene>
    <name evidence="5" type="ORF">EP073_07985</name>
</gene>
<dbReference type="SUPFAM" id="SSF53955">
    <property type="entry name" value="Lysozyme-like"/>
    <property type="match status" value="1"/>
</dbReference>
<dbReference type="Pfam" id="PF01464">
    <property type="entry name" value="SLT"/>
    <property type="match status" value="1"/>
</dbReference>
<dbReference type="OrthoDB" id="9781970at2"/>
<feature type="signal peptide" evidence="3">
    <location>
        <begin position="1"/>
        <end position="19"/>
    </location>
</feature>
<dbReference type="Proteomes" id="UP000287502">
    <property type="component" value="Chromosome"/>
</dbReference>
<feature type="coiled-coil region" evidence="2">
    <location>
        <begin position="106"/>
        <end position="133"/>
    </location>
</feature>
<dbReference type="InterPro" id="IPR000189">
    <property type="entry name" value="Transglyc_AS"/>
</dbReference>
<feature type="chain" id="PRO_5019087359" evidence="3">
    <location>
        <begin position="20"/>
        <end position="402"/>
    </location>
</feature>
<evidence type="ECO:0000256" key="2">
    <source>
        <dbReference type="SAM" id="Coils"/>
    </source>
</evidence>
<keyword evidence="6" id="KW-1185">Reference proteome</keyword>
<evidence type="ECO:0000259" key="4">
    <source>
        <dbReference type="Pfam" id="PF01464"/>
    </source>
</evidence>
<protein>
    <submittedName>
        <fullName evidence="5">DUF3393 domain-containing protein</fullName>
    </submittedName>
</protein>
<dbReference type="PANTHER" id="PTHR37423:SF2">
    <property type="entry name" value="MEMBRANE-BOUND LYTIC MUREIN TRANSGLYCOSYLASE C"/>
    <property type="match status" value="1"/>
</dbReference>
<keyword evidence="2" id="KW-0175">Coiled coil</keyword>
<dbReference type="GO" id="GO:0008933">
    <property type="term" value="F:peptidoglycan lytic transglycosylase activity"/>
    <property type="evidence" value="ECO:0007669"/>
    <property type="project" value="InterPro"/>
</dbReference>
<sequence length="402" mass="45596">MKKFFCLALVMLFASFSFAEGFDDFKESMDSGFSDEKKSFDTYKEELEKEFTEYKRIVNEEYEAYKNEILSQWKEAEMSTPTKWVEYTNGLKEKKVVDFENGTYRLEVIGRDYEQAERDLDALMRDMLGVDKATAFQRDIPSRKTDEKAREKLKNIATGTVGNESVIGSAVTGKENPTKKDIDSAAEKLKENASVKTEPSKTGETVFVMQGKLPPETYRKRAEELNPSVQKYAKEFKIQPSLVFSVIQTESAFNPVAQSHIPAYGLMQIVPASAGKDVAQLLMGKPLILTPSYLFNTDNNIRAGTAYLHILYYRYLKAVNHPESRFYCSIAAYNTGSGNVASAFNGRSAGKNRYNVTTAAGIINSMTPSEVYDYLRVRLDYDEARRYIVKVTGTLPSYRYFD</sequence>
<proteinExistence type="inferred from homology"/>
<feature type="domain" description="Transglycosylase SLT" evidence="4">
    <location>
        <begin position="229"/>
        <end position="351"/>
    </location>
</feature>
<evidence type="ECO:0000313" key="6">
    <source>
        <dbReference type="Proteomes" id="UP000287502"/>
    </source>
</evidence>
<dbReference type="PANTHER" id="PTHR37423">
    <property type="entry name" value="SOLUBLE LYTIC MUREIN TRANSGLYCOSYLASE-RELATED"/>
    <property type="match status" value="1"/>
</dbReference>
<dbReference type="Gene3D" id="1.10.530.10">
    <property type="match status" value="1"/>
</dbReference>
<dbReference type="KEGG" id="gtl:EP073_07985"/>